<keyword evidence="9" id="KW-0143">Chaperone</keyword>
<keyword evidence="4 12" id="KW-0812">Transmembrane</keyword>
<dbReference type="InterPro" id="IPR027846">
    <property type="entry name" value="Cybc1"/>
</dbReference>
<feature type="region of interest" description="Disordered" evidence="11">
    <location>
        <begin position="128"/>
        <end position="218"/>
    </location>
</feature>
<proteinExistence type="inferred from homology"/>
<evidence type="ECO:0000256" key="7">
    <source>
        <dbReference type="ARBA" id="ARBA00022989"/>
    </source>
</evidence>
<organism evidence="13 14">
    <name type="scientific">Elysia marginata</name>
    <dbReference type="NCBI Taxonomy" id="1093978"/>
    <lineage>
        <taxon>Eukaryota</taxon>
        <taxon>Metazoa</taxon>
        <taxon>Spiralia</taxon>
        <taxon>Lophotrochozoa</taxon>
        <taxon>Mollusca</taxon>
        <taxon>Gastropoda</taxon>
        <taxon>Heterobranchia</taxon>
        <taxon>Euthyneura</taxon>
        <taxon>Panpulmonata</taxon>
        <taxon>Sacoglossa</taxon>
        <taxon>Placobranchoidea</taxon>
        <taxon>Plakobranchidae</taxon>
        <taxon>Elysia</taxon>
    </lineage>
</organism>
<evidence type="ECO:0000313" key="14">
    <source>
        <dbReference type="Proteomes" id="UP000762676"/>
    </source>
</evidence>
<dbReference type="Pfam" id="PF15169">
    <property type="entry name" value="Cybc1_Eros"/>
    <property type="match status" value="1"/>
</dbReference>
<dbReference type="GO" id="GO:0005789">
    <property type="term" value="C:endoplasmic reticulum membrane"/>
    <property type="evidence" value="ECO:0007669"/>
    <property type="project" value="UniProtKB-SubCell"/>
</dbReference>
<evidence type="ECO:0000256" key="2">
    <source>
        <dbReference type="ARBA" id="ARBA00009907"/>
    </source>
</evidence>
<evidence type="ECO:0000256" key="9">
    <source>
        <dbReference type="ARBA" id="ARBA00023186"/>
    </source>
</evidence>
<keyword evidence="3" id="KW-0399">Innate immunity</keyword>
<dbReference type="PANTHER" id="PTHR31837:SF3">
    <property type="entry name" value="CYTOCHROME B-245 CHAPERONE 1"/>
    <property type="match status" value="1"/>
</dbReference>
<evidence type="ECO:0000256" key="4">
    <source>
        <dbReference type="ARBA" id="ARBA00022692"/>
    </source>
</evidence>
<evidence type="ECO:0000256" key="6">
    <source>
        <dbReference type="ARBA" id="ARBA00022859"/>
    </source>
</evidence>
<sequence>MAYVTVKKQTATELSLLREPSFLSKAVFVGFFVGIFGIFLFGSESFFFKVLIGLGAAGLSCLIVDNYEEIKDVRVEEQEGSGSGSKAYQVVLSLDTGLCLGVTEVFTTDDVSVHEKVAKQIKTFLGGLPPLKADDEADDEREEEEEEEETGEHDQMSSSCSEDDFEQISKADIVGMEEEVISASPDSGEREGAGDATAAPNMHTEDPDTAEVKATPKS</sequence>
<name>A0AAV4JU34_9GAST</name>
<keyword evidence="8 12" id="KW-0472">Membrane</keyword>
<feature type="compositionally biased region" description="Acidic residues" evidence="11">
    <location>
        <begin position="135"/>
        <end position="151"/>
    </location>
</feature>
<evidence type="ECO:0000256" key="5">
    <source>
        <dbReference type="ARBA" id="ARBA00022824"/>
    </source>
</evidence>
<evidence type="ECO:0000313" key="13">
    <source>
        <dbReference type="EMBL" id="GFS25935.1"/>
    </source>
</evidence>
<keyword evidence="7 12" id="KW-1133">Transmembrane helix</keyword>
<evidence type="ECO:0000256" key="12">
    <source>
        <dbReference type="SAM" id="Phobius"/>
    </source>
</evidence>
<dbReference type="Proteomes" id="UP000762676">
    <property type="component" value="Unassembled WGS sequence"/>
</dbReference>
<evidence type="ECO:0000256" key="3">
    <source>
        <dbReference type="ARBA" id="ARBA00022588"/>
    </source>
</evidence>
<keyword evidence="6" id="KW-0391">Immunity</keyword>
<keyword evidence="14" id="KW-1185">Reference proteome</keyword>
<gene>
    <name evidence="13" type="ORF">ElyMa_007038700</name>
</gene>
<dbReference type="EMBL" id="BMAT01014071">
    <property type="protein sequence ID" value="GFS25935.1"/>
    <property type="molecule type" value="Genomic_DNA"/>
</dbReference>
<evidence type="ECO:0000256" key="1">
    <source>
        <dbReference type="ARBA" id="ARBA00004389"/>
    </source>
</evidence>
<evidence type="ECO:0000256" key="8">
    <source>
        <dbReference type="ARBA" id="ARBA00023136"/>
    </source>
</evidence>
<dbReference type="GO" id="GO:0045087">
    <property type="term" value="P:innate immune response"/>
    <property type="evidence" value="ECO:0007669"/>
    <property type="project" value="UniProtKB-KW"/>
</dbReference>
<evidence type="ECO:0000256" key="11">
    <source>
        <dbReference type="SAM" id="MobiDB-lite"/>
    </source>
</evidence>
<dbReference type="PANTHER" id="PTHR31837">
    <property type="entry name" value="CYTOCHROME B-245 CHAPERONE 1"/>
    <property type="match status" value="1"/>
</dbReference>
<keyword evidence="5" id="KW-0256">Endoplasmic reticulum</keyword>
<comment type="similarity">
    <text evidence="2">Belongs to the CYBC1 family.</text>
</comment>
<evidence type="ECO:0000256" key="10">
    <source>
        <dbReference type="ARBA" id="ARBA00030424"/>
    </source>
</evidence>
<dbReference type="AlphaFoldDB" id="A0AAV4JU34"/>
<accession>A0AAV4JU34</accession>
<reference evidence="13 14" key="1">
    <citation type="journal article" date="2021" name="Elife">
        <title>Chloroplast acquisition without the gene transfer in kleptoplastic sea slugs, Plakobranchus ocellatus.</title>
        <authorList>
            <person name="Maeda T."/>
            <person name="Takahashi S."/>
            <person name="Yoshida T."/>
            <person name="Shimamura S."/>
            <person name="Takaki Y."/>
            <person name="Nagai Y."/>
            <person name="Toyoda A."/>
            <person name="Suzuki Y."/>
            <person name="Arimoto A."/>
            <person name="Ishii H."/>
            <person name="Satoh N."/>
            <person name="Nishiyama T."/>
            <person name="Hasebe M."/>
            <person name="Maruyama T."/>
            <person name="Minagawa J."/>
            <person name="Obokata J."/>
            <person name="Shigenobu S."/>
        </authorList>
    </citation>
    <scope>NUCLEOTIDE SEQUENCE [LARGE SCALE GENOMIC DNA]</scope>
</reference>
<comment type="caution">
    <text evidence="13">The sequence shown here is derived from an EMBL/GenBank/DDBJ whole genome shotgun (WGS) entry which is preliminary data.</text>
</comment>
<comment type="subcellular location">
    <subcellularLocation>
        <location evidence="1">Endoplasmic reticulum membrane</location>
        <topology evidence="1">Single-pass membrane protein</topology>
    </subcellularLocation>
</comment>
<feature type="transmembrane region" description="Helical" evidence="12">
    <location>
        <begin position="21"/>
        <end position="40"/>
    </location>
</feature>
<protein>
    <recommendedName>
        <fullName evidence="10">Essential for reactive oxygen species protein</fullName>
    </recommendedName>
</protein>